<dbReference type="PIRSF" id="PIRSF001112">
    <property type="entry name" value="Epoxide_hydrolase"/>
    <property type="match status" value="1"/>
</dbReference>
<evidence type="ECO:0000313" key="9">
    <source>
        <dbReference type="EMBL" id="JAS65347.1"/>
    </source>
</evidence>
<evidence type="ECO:0000256" key="3">
    <source>
        <dbReference type="ARBA" id="ARBA00010088"/>
    </source>
</evidence>
<sequence>MIKGVVVSVLVVVSAVALGLYINYINAFSGQSPSLIKQWWGEGKPRADDATIKPFKINFPKELLNDLYHRLNNTRPFHPPLDGVGFQYGFNTEFLQTVLDFWRTKYSWEERQKYLNSLPQYKMEVQGLQIHFIHVKPTNTQGLRVYPLLLVHGWPGSVREFYDIIPLLTTPREGQDFVFEVVAPSLPGYGFSQAATRPGLGPAQIAVVFRTLMAQLGHKRYYIQGGDWGGLIVSLLAQMTRGDTILGLHTNMAFVMPTPGMLVWQFIGSWYPSLIGDETEQKYVYPMSDRYSFLVEESGYLHLQATKPDTIGVALRESPIGLAAYILEKFSTWTDPSWKSLKDGGLLKKFKLEALLDNVMIYWMTGTITTSMRLYSEHFNSTQRALGFDQAPVTVPSAIARFRNELANHPRCFLEKKFTNLVQLTDMPTGGHFAAFEEPKLLADDIWNFVSTLHRKST</sequence>
<evidence type="ECO:0000256" key="7">
    <source>
        <dbReference type="PIRSR" id="PIRSR001112-1"/>
    </source>
</evidence>
<keyword evidence="4 6" id="KW-0058">Aromatic hydrocarbons catabolism</keyword>
<evidence type="ECO:0000256" key="5">
    <source>
        <dbReference type="ARBA" id="ARBA00022801"/>
    </source>
</evidence>
<organism evidence="9">
    <name type="scientific">Cuerna arida</name>
    <dbReference type="NCBI Taxonomy" id="1464854"/>
    <lineage>
        <taxon>Eukaryota</taxon>
        <taxon>Metazoa</taxon>
        <taxon>Ecdysozoa</taxon>
        <taxon>Arthropoda</taxon>
        <taxon>Hexapoda</taxon>
        <taxon>Insecta</taxon>
        <taxon>Pterygota</taxon>
        <taxon>Neoptera</taxon>
        <taxon>Paraneoptera</taxon>
        <taxon>Hemiptera</taxon>
        <taxon>Auchenorrhyncha</taxon>
        <taxon>Membracoidea</taxon>
        <taxon>Cicadellidae</taxon>
        <taxon>Cicadellinae</taxon>
        <taxon>Proconiini</taxon>
        <taxon>Cuerna</taxon>
    </lineage>
</organism>
<dbReference type="GO" id="GO:0097176">
    <property type="term" value="P:epoxide metabolic process"/>
    <property type="evidence" value="ECO:0007669"/>
    <property type="project" value="TreeGrafter"/>
</dbReference>
<dbReference type="InterPro" id="IPR016292">
    <property type="entry name" value="Epoxide_hydrolase"/>
</dbReference>
<feature type="active site" description="Nucleophile" evidence="7">
    <location>
        <position position="227"/>
    </location>
</feature>
<protein>
    <recommendedName>
        <fullName evidence="6">Epoxide hydrolase</fullName>
        <ecNumber evidence="6">3.3.2.9</ecNumber>
    </recommendedName>
</protein>
<comment type="similarity">
    <text evidence="3 6">Belongs to the peptidase S33 family.</text>
</comment>
<dbReference type="GO" id="GO:0033961">
    <property type="term" value="F:cis-stilbene-oxide hydrolase activity"/>
    <property type="evidence" value="ECO:0007669"/>
    <property type="project" value="UniProtKB-UniRule"/>
</dbReference>
<dbReference type="SUPFAM" id="SSF53474">
    <property type="entry name" value="alpha/beta-Hydrolases"/>
    <property type="match status" value="1"/>
</dbReference>
<dbReference type="AlphaFoldDB" id="A0A1B6GSE4"/>
<keyword evidence="6" id="KW-0472">Membrane</keyword>
<accession>A0A1B6GSE4</accession>
<evidence type="ECO:0000259" key="8">
    <source>
        <dbReference type="Pfam" id="PF06441"/>
    </source>
</evidence>
<reference evidence="9" key="1">
    <citation type="submission" date="2015-11" db="EMBL/GenBank/DDBJ databases">
        <title>De novo transcriptome assembly of four potential Pierce s Disease insect vectors from Arizona vineyards.</title>
        <authorList>
            <person name="Tassone E.E."/>
        </authorList>
    </citation>
    <scope>NUCLEOTIDE SEQUENCE</scope>
</reference>
<dbReference type="Pfam" id="PF06441">
    <property type="entry name" value="EHN"/>
    <property type="match status" value="1"/>
</dbReference>
<dbReference type="GO" id="GO:0005789">
    <property type="term" value="C:endoplasmic reticulum membrane"/>
    <property type="evidence" value="ECO:0007669"/>
    <property type="project" value="UniProtKB-SubCell"/>
</dbReference>
<feature type="active site" description="Proton donor" evidence="7">
    <location>
        <position position="375"/>
    </location>
</feature>
<gene>
    <name evidence="9" type="ORF">g.14003</name>
</gene>
<evidence type="ECO:0000256" key="2">
    <source>
        <dbReference type="ARBA" id="ARBA00004111"/>
    </source>
</evidence>
<dbReference type="EMBL" id="GECZ01004422">
    <property type="protein sequence ID" value="JAS65347.1"/>
    <property type="molecule type" value="Transcribed_RNA"/>
</dbReference>
<comment type="catalytic activity">
    <reaction evidence="6">
        <text>cis-stilbene oxide + H2O = (1R,2R)-hydrobenzoin</text>
        <dbReference type="Rhea" id="RHEA:23900"/>
        <dbReference type="ChEBI" id="CHEBI:15377"/>
        <dbReference type="ChEBI" id="CHEBI:50004"/>
        <dbReference type="ChEBI" id="CHEBI:50014"/>
        <dbReference type="EC" id="3.3.2.9"/>
    </reaction>
</comment>
<comment type="subcellular location">
    <subcellularLocation>
        <location evidence="6">Endoplasmic reticulum membrane</location>
    </subcellularLocation>
    <subcellularLocation>
        <location evidence="2">Microsome membrane</location>
        <topology evidence="2">Single-pass membrane protein</topology>
    </subcellularLocation>
</comment>
<comment type="catalytic activity">
    <reaction evidence="1 6">
        <text>1-(4-methoxyphenyl)-N-methyl-N-[(3-methyloxetan-3-yl)methyl]methanamine + H2O = 2-{[(4-methoxybenzyl)(methyl)amino]methyl}-2-methylpropane-1,3-diol</text>
        <dbReference type="Rhea" id="RHEA:55764"/>
        <dbReference type="ChEBI" id="CHEBI:15377"/>
        <dbReference type="ChEBI" id="CHEBI:139161"/>
        <dbReference type="ChEBI" id="CHEBI:139164"/>
        <dbReference type="EC" id="3.3.2.9"/>
    </reaction>
</comment>
<proteinExistence type="inferred from homology"/>
<keyword evidence="5 6" id="KW-0378">Hydrolase</keyword>
<dbReference type="EC" id="3.3.2.9" evidence="6"/>
<name>A0A1B6GSE4_9HEMI</name>
<dbReference type="Gene3D" id="3.40.50.1820">
    <property type="entry name" value="alpha/beta hydrolase"/>
    <property type="match status" value="1"/>
</dbReference>
<dbReference type="PANTHER" id="PTHR21661:SF35">
    <property type="entry name" value="EPOXIDE HYDROLASE"/>
    <property type="match status" value="1"/>
</dbReference>
<evidence type="ECO:0000256" key="4">
    <source>
        <dbReference type="ARBA" id="ARBA00022797"/>
    </source>
</evidence>
<evidence type="ECO:0000256" key="1">
    <source>
        <dbReference type="ARBA" id="ARBA00000221"/>
    </source>
</evidence>
<keyword evidence="6" id="KW-0256">Endoplasmic reticulum</keyword>
<dbReference type="InterPro" id="IPR010497">
    <property type="entry name" value="Epoxide_hydro_N"/>
</dbReference>
<feature type="domain" description="Epoxide hydrolase N-terminal" evidence="8">
    <location>
        <begin position="52"/>
        <end position="161"/>
    </location>
</feature>
<dbReference type="InterPro" id="IPR000639">
    <property type="entry name" value="Epox_hydrolase-like"/>
</dbReference>
<evidence type="ECO:0000256" key="6">
    <source>
        <dbReference type="PIRNR" id="PIRNR001112"/>
    </source>
</evidence>
<dbReference type="InterPro" id="IPR029058">
    <property type="entry name" value="AB_hydrolase_fold"/>
</dbReference>
<feature type="active site" description="Proton acceptor" evidence="7">
    <location>
        <position position="432"/>
    </location>
</feature>
<dbReference type="PRINTS" id="PR00412">
    <property type="entry name" value="EPOXHYDRLASE"/>
</dbReference>
<comment type="function">
    <text evidence="6">Catalyzes juvenile hormone hydrolysis.</text>
</comment>
<dbReference type="PANTHER" id="PTHR21661">
    <property type="entry name" value="EPOXIDE HYDROLASE 1-RELATED"/>
    <property type="match status" value="1"/>
</dbReference>